<comment type="caution">
    <text evidence="3">The sequence shown here is derived from an EMBL/GenBank/DDBJ whole genome shotgun (WGS) entry which is preliminary data.</text>
</comment>
<protein>
    <submittedName>
        <fullName evidence="3">Glycosyltransferase involved in cell wall biosynthesis</fullName>
    </submittedName>
</protein>
<dbReference type="Gene3D" id="3.40.50.2000">
    <property type="entry name" value="Glycogen Phosphorylase B"/>
    <property type="match status" value="1"/>
</dbReference>
<accession>A0A7W6P758</accession>
<dbReference type="SUPFAM" id="SSF53756">
    <property type="entry name" value="UDP-Glycosyltransferase/glycogen phosphorylase"/>
    <property type="match status" value="1"/>
</dbReference>
<reference evidence="2" key="1">
    <citation type="journal article" date="2014" name="Int. J. Syst. Evol. Microbiol.">
        <title>Complete genome of a new Firmicutes species belonging to the dominant human colonic microbiota ('Ruminococcus bicirculans') reveals two chromosomes and a selective capacity to utilize plant glucans.</title>
        <authorList>
            <consortium name="NISC Comparative Sequencing Program"/>
            <person name="Wegmann U."/>
            <person name="Louis P."/>
            <person name="Goesmann A."/>
            <person name="Henrissat B."/>
            <person name="Duncan S.H."/>
            <person name="Flint H.J."/>
        </authorList>
    </citation>
    <scope>NUCLEOTIDE SEQUENCE</scope>
    <source>
        <strain evidence="2">CGMCC 1.15287</strain>
    </source>
</reference>
<dbReference type="RefSeq" id="WP_183767153.1">
    <property type="nucleotide sequence ID" value="NZ_BMHZ01000003.1"/>
</dbReference>
<dbReference type="GO" id="GO:0009103">
    <property type="term" value="P:lipopolysaccharide biosynthetic process"/>
    <property type="evidence" value="ECO:0007669"/>
    <property type="project" value="TreeGrafter"/>
</dbReference>
<gene>
    <name evidence="2" type="ORF">GCM10007422_36040</name>
    <name evidence="3" type="ORF">GGQ60_003861</name>
</gene>
<reference evidence="3 4" key="3">
    <citation type="submission" date="2020-08" db="EMBL/GenBank/DDBJ databases">
        <title>Genomic Encyclopedia of Type Strains, Phase IV (KMG-IV): sequencing the most valuable type-strain genomes for metagenomic binning, comparative biology and taxonomic classification.</title>
        <authorList>
            <person name="Goeker M."/>
        </authorList>
    </citation>
    <scope>NUCLEOTIDE SEQUENCE [LARGE SCALE GENOMIC DNA]</scope>
    <source>
        <strain evidence="3 4">DSM 100774</strain>
    </source>
</reference>
<keyword evidence="1 3" id="KW-0808">Transferase</keyword>
<dbReference type="EMBL" id="JACIEF010000003">
    <property type="protein sequence ID" value="MBB4109852.1"/>
    <property type="molecule type" value="Genomic_DNA"/>
</dbReference>
<organism evidence="3 4">
    <name type="scientific">Pedobacter zeae</name>
    <dbReference type="NCBI Taxonomy" id="1737356"/>
    <lineage>
        <taxon>Bacteria</taxon>
        <taxon>Pseudomonadati</taxon>
        <taxon>Bacteroidota</taxon>
        <taxon>Sphingobacteriia</taxon>
        <taxon>Sphingobacteriales</taxon>
        <taxon>Sphingobacteriaceae</taxon>
        <taxon>Pedobacter</taxon>
    </lineage>
</organism>
<evidence type="ECO:0000313" key="5">
    <source>
        <dbReference type="Proteomes" id="UP000642938"/>
    </source>
</evidence>
<dbReference type="Proteomes" id="UP000532273">
    <property type="component" value="Unassembled WGS sequence"/>
</dbReference>
<evidence type="ECO:0000313" key="2">
    <source>
        <dbReference type="EMBL" id="GGH14576.1"/>
    </source>
</evidence>
<reference evidence="2" key="4">
    <citation type="submission" date="2024-05" db="EMBL/GenBank/DDBJ databases">
        <authorList>
            <person name="Sun Q."/>
            <person name="Zhou Y."/>
        </authorList>
    </citation>
    <scope>NUCLEOTIDE SEQUENCE</scope>
    <source>
        <strain evidence="2">CGMCC 1.15287</strain>
    </source>
</reference>
<name>A0A7W6P758_9SPHI</name>
<proteinExistence type="predicted"/>
<evidence type="ECO:0000256" key="1">
    <source>
        <dbReference type="ARBA" id="ARBA00022679"/>
    </source>
</evidence>
<dbReference type="AlphaFoldDB" id="A0A7W6P758"/>
<dbReference type="PANTHER" id="PTHR46401:SF2">
    <property type="entry name" value="GLYCOSYLTRANSFERASE WBBK-RELATED"/>
    <property type="match status" value="1"/>
</dbReference>
<reference evidence="5" key="2">
    <citation type="journal article" date="2019" name="Int. J. Syst. Evol. Microbiol.">
        <title>The Global Catalogue of Microorganisms (GCM) 10K type strain sequencing project: providing services to taxonomists for standard genome sequencing and annotation.</title>
        <authorList>
            <consortium name="The Broad Institute Genomics Platform"/>
            <consortium name="The Broad Institute Genome Sequencing Center for Infectious Disease"/>
            <person name="Wu L."/>
            <person name="Ma J."/>
        </authorList>
    </citation>
    <scope>NUCLEOTIDE SEQUENCE [LARGE SCALE GENOMIC DNA]</scope>
    <source>
        <strain evidence="5">CGMCC 1.15287</strain>
    </source>
</reference>
<dbReference type="Proteomes" id="UP000642938">
    <property type="component" value="Unassembled WGS sequence"/>
</dbReference>
<dbReference type="GO" id="GO:0016757">
    <property type="term" value="F:glycosyltransferase activity"/>
    <property type="evidence" value="ECO:0007669"/>
    <property type="project" value="TreeGrafter"/>
</dbReference>
<sequence length="374" mass="43427">MVINIVCAWYEVGMRHYSFSVLKNLSDLLPKEYQLKVTLVLRNEVVNYPELSQLSNLNINYLVIKNPILNILSKIFPIIFDNYILRKIKADRSDLLYILFGGLFFKNIHSFKKIVKVLYTIHDLNPHEKNKSSIKDHILSRLENKRDGNLVKESNYLLTNSKGQYDQLMHLVDPKNVFFAEMPSLINSQISDGTLKVPELSGEQDYILFFGRIDKYKGLDILINTHLSSGVQTKLVIAGSGKFWFDVPKADNIILINRYIKDEEFKDLFVKAKLSVMPYISITQTSLISIPFYFQCPVIFSDIDAFRALTEECGSLICDFNNLSDYKIKINSLVDQHLCASIVLKQNDFYDRIYNPKRFTKTMQSIFDYIYIDK</sequence>
<keyword evidence="5" id="KW-1185">Reference proteome</keyword>
<evidence type="ECO:0000313" key="3">
    <source>
        <dbReference type="EMBL" id="MBB4109852.1"/>
    </source>
</evidence>
<dbReference type="EMBL" id="BMHZ01000003">
    <property type="protein sequence ID" value="GGH14576.1"/>
    <property type="molecule type" value="Genomic_DNA"/>
</dbReference>
<evidence type="ECO:0000313" key="4">
    <source>
        <dbReference type="Proteomes" id="UP000532273"/>
    </source>
</evidence>
<dbReference type="Pfam" id="PF13692">
    <property type="entry name" value="Glyco_trans_1_4"/>
    <property type="match status" value="1"/>
</dbReference>
<dbReference type="PANTHER" id="PTHR46401">
    <property type="entry name" value="GLYCOSYLTRANSFERASE WBBK-RELATED"/>
    <property type="match status" value="1"/>
</dbReference>